<feature type="compositionally biased region" description="Polar residues" evidence="1">
    <location>
        <begin position="1"/>
        <end position="15"/>
    </location>
</feature>
<dbReference type="Proteomes" id="UP000091918">
    <property type="component" value="Unassembled WGS sequence"/>
</dbReference>
<organism evidence="2 3">
    <name type="scientific">Emergomyces africanus</name>
    <dbReference type="NCBI Taxonomy" id="1955775"/>
    <lineage>
        <taxon>Eukaryota</taxon>
        <taxon>Fungi</taxon>
        <taxon>Dikarya</taxon>
        <taxon>Ascomycota</taxon>
        <taxon>Pezizomycotina</taxon>
        <taxon>Eurotiomycetes</taxon>
        <taxon>Eurotiomycetidae</taxon>
        <taxon>Onygenales</taxon>
        <taxon>Ajellomycetaceae</taxon>
        <taxon>Emergomyces</taxon>
    </lineage>
</organism>
<keyword evidence="3" id="KW-1185">Reference proteome</keyword>
<sequence length="81" mass="8710">MQKWNSKLTDSTDNGGTAEVGVVGDILSPQRLIVALELGHPFQLASTAGPQLQGGGGQRKGKEGREEEEEEEEEDEEDEDG</sequence>
<reference evidence="2 3" key="1">
    <citation type="submission" date="2015-07" db="EMBL/GenBank/DDBJ databases">
        <title>Emmonsia species relationships and genome sequence.</title>
        <authorList>
            <person name="Cuomo C.A."/>
            <person name="Schwartz I.S."/>
            <person name="Kenyon C."/>
            <person name="de Hoog G.S."/>
            <person name="Govender N.P."/>
            <person name="Botha A."/>
            <person name="Moreno L."/>
            <person name="de Vries M."/>
            <person name="Munoz J.F."/>
            <person name="Stielow J.B."/>
        </authorList>
    </citation>
    <scope>NUCLEOTIDE SEQUENCE [LARGE SCALE GENOMIC DNA]</scope>
    <source>
        <strain evidence="2 3">CBS 136260</strain>
    </source>
</reference>
<feature type="compositionally biased region" description="Acidic residues" evidence="1">
    <location>
        <begin position="66"/>
        <end position="81"/>
    </location>
</feature>
<evidence type="ECO:0000313" key="3">
    <source>
        <dbReference type="Proteomes" id="UP000091918"/>
    </source>
</evidence>
<feature type="region of interest" description="Disordered" evidence="1">
    <location>
        <begin position="1"/>
        <end position="20"/>
    </location>
</feature>
<name>A0A1B7NJ29_9EURO</name>
<feature type="region of interest" description="Disordered" evidence="1">
    <location>
        <begin position="45"/>
        <end position="81"/>
    </location>
</feature>
<evidence type="ECO:0000313" key="2">
    <source>
        <dbReference type="EMBL" id="OAX76879.1"/>
    </source>
</evidence>
<dbReference type="EMBL" id="LGUA01004229">
    <property type="protein sequence ID" value="OAX76879.1"/>
    <property type="molecule type" value="Genomic_DNA"/>
</dbReference>
<protein>
    <submittedName>
        <fullName evidence="2">Uncharacterized protein</fullName>
    </submittedName>
</protein>
<gene>
    <name evidence="2" type="ORF">ACJ72_08828</name>
</gene>
<proteinExistence type="predicted"/>
<comment type="caution">
    <text evidence="2">The sequence shown here is derived from an EMBL/GenBank/DDBJ whole genome shotgun (WGS) entry which is preliminary data.</text>
</comment>
<dbReference type="AlphaFoldDB" id="A0A1B7NJ29"/>
<evidence type="ECO:0000256" key="1">
    <source>
        <dbReference type="SAM" id="MobiDB-lite"/>
    </source>
</evidence>
<accession>A0A1B7NJ29</accession>